<evidence type="ECO:0000256" key="13">
    <source>
        <dbReference type="ARBA" id="ARBA00047700"/>
    </source>
</evidence>
<dbReference type="GO" id="GO:0008986">
    <property type="term" value="F:pyruvate, water dikinase activity"/>
    <property type="evidence" value="ECO:0007669"/>
    <property type="project" value="UniProtKB-EC"/>
</dbReference>
<evidence type="ECO:0000256" key="8">
    <source>
        <dbReference type="ARBA" id="ARBA00022741"/>
    </source>
</evidence>
<dbReference type="GeneID" id="68350556"/>
<comment type="pathway">
    <text evidence="3">Carbohydrate biosynthesis; gluconeogenesis.</text>
</comment>
<keyword evidence="15" id="KW-0670">Pyruvate</keyword>
<dbReference type="OrthoDB" id="6123450at2759"/>
<gene>
    <name evidence="15" type="ORF">HRG_01427</name>
</gene>
<keyword evidence="11" id="KW-0460">Magnesium</keyword>
<comment type="catalytic activity">
    <reaction evidence="13">
        <text>pyruvate + ATP + H2O = phosphoenolpyruvate + AMP + phosphate + 2 H(+)</text>
        <dbReference type="Rhea" id="RHEA:11364"/>
        <dbReference type="ChEBI" id="CHEBI:15361"/>
        <dbReference type="ChEBI" id="CHEBI:15377"/>
        <dbReference type="ChEBI" id="CHEBI:15378"/>
        <dbReference type="ChEBI" id="CHEBI:30616"/>
        <dbReference type="ChEBI" id="CHEBI:43474"/>
        <dbReference type="ChEBI" id="CHEBI:58702"/>
        <dbReference type="ChEBI" id="CHEBI:456215"/>
        <dbReference type="EC" id="2.7.9.2"/>
    </reaction>
</comment>
<keyword evidence="8" id="KW-0547">Nucleotide-binding</keyword>
<dbReference type="RefSeq" id="XP_044726298.1">
    <property type="nucleotide sequence ID" value="XM_044859898.1"/>
</dbReference>
<feature type="domain" description="Pyruvate phosphate dikinase AMP/ATP-binding" evidence="14">
    <location>
        <begin position="14"/>
        <end position="107"/>
    </location>
</feature>
<protein>
    <recommendedName>
        <fullName evidence="5">pyruvate, water dikinase</fullName>
        <ecNumber evidence="5">2.7.9.2</ecNumber>
    </recommendedName>
    <alternativeName>
        <fullName evidence="12">Pyruvate, water dikinase</fullName>
    </alternativeName>
</protein>
<evidence type="ECO:0000256" key="12">
    <source>
        <dbReference type="ARBA" id="ARBA00033470"/>
    </source>
</evidence>
<comment type="cofactor">
    <cofactor evidence="1">
        <name>Mg(2+)</name>
        <dbReference type="ChEBI" id="CHEBI:18420"/>
    </cofactor>
</comment>
<evidence type="ECO:0000256" key="6">
    <source>
        <dbReference type="ARBA" id="ARBA00022679"/>
    </source>
</evidence>
<organism evidence="15 16">
    <name type="scientific">Hirsutella rhossiliensis</name>
    <dbReference type="NCBI Taxonomy" id="111463"/>
    <lineage>
        <taxon>Eukaryota</taxon>
        <taxon>Fungi</taxon>
        <taxon>Dikarya</taxon>
        <taxon>Ascomycota</taxon>
        <taxon>Pezizomycotina</taxon>
        <taxon>Sordariomycetes</taxon>
        <taxon>Hypocreomycetidae</taxon>
        <taxon>Hypocreales</taxon>
        <taxon>Ophiocordycipitaceae</taxon>
        <taxon>Hirsutella</taxon>
    </lineage>
</organism>
<evidence type="ECO:0000256" key="11">
    <source>
        <dbReference type="ARBA" id="ARBA00022842"/>
    </source>
</evidence>
<dbReference type="PANTHER" id="PTHR43030">
    <property type="entry name" value="PHOSPHOENOLPYRUVATE SYNTHASE"/>
    <property type="match status" value="1"/>
</dbReference>
<name>A0A9P8N8I2_9HYPO</name>
<evidence type="ECO:0000259" key="14">
    <source>
        <dbReference type="Pfam" id="PF01326"/>
    </source>
</evidence>
<evidence type="ECO:0000256" key="1">
    <source>
        <dbReference type="ARBA" id="ARBA00001946"/>
    </source>
</evidence>
<keyword evidence="9" id="KW-0418">Kinase</keyword>
<sequence length="110" mass="11904">MAALVDEWQLGKLTLTETGPAVRSLFHRYNWPGSAATAIPTAYRQLSATKARIETLSVVVRSCAKAKDLPDASFAGQQETYLNISGEDTLLDACRGCYASLITDRAINVP</sequence>
<evidence type="ECO:0000256" key="10">
    <source>
        <dbReference type="ARBA" id="ARBA00022840"/>
    </source>
</evidence>
<keyword evidence="10" id="KW-0067">ATP-binding</keyword>
<dbReference type="Proteomes" id="UP000824596">
    <property type="component" value="Unassembled WGS sequence"/>
</dbReference>
<dbReference type="EMBL" id="JAIZPD010000001">
    <property type="protein sequence ID" value="KAH0968785.1"/>
    <property type="molecule type" value="Genomic_DNA"/>
</dbReference>
<evidence type="ECO:0000256" key="7">
    <source>
        <dbReference type="ARBA" id="ARBA00022723"/>
    </source>
</evidence>
<keyword evidence="6" id="KW-0808">Transferase</keyword>
<evidence type="ECO:0000256" key="2">
    <source>
        <dbReference type="ARBA" id="ARBA00002988"/>
    </source>
</evidence>
<dbReference type="GO" id="GO:0005524">
    <property type="term" value="F:ATP binding"/>
    <property type="evidence" value="ECO:0007669"/>
    <property type="project" value="UniProtKB-KW"/>
</dbReference>
<evidence type="ECO:0000256" key="9">
    <source>
        <dbReference type="ARBA" id="ARBA00022777"/>
    </source>
</evidence>
<evidence type="ECO:0000256" key="4">
    <source>
        <dbReference type="ARBA" id="ARBA00007837"/>
    </source>
</evidence>
<proteinExistence type="inferred from homology"/>
<evidence type="ECO:0000256" key="3">
    <source>
        <dbReference type="ARBA" id="ARBA00004742"/>
    </source>
</evidence>
<dbReference type="Gene3D" id="3.30.1490.20">
    <property type="entry name" value="ATP-grasp fold, A domain"/>
    <property type="match status" value="1"/>
</dbReference>
<dbReference type="SUPFAM" id="SSF56059">
    <property type="entry name" value="Glutathione synthetase ATP-binding domain-like"/>
    <property type="match status" value="1"/>
</dbReference>
<dbReference type="AlphaFoldDB" id="A0A9P8N8I2"/>
<keyword evidence="7" id="KW-0479">Metal-binding</keyword>
<dbReference type="PANTHER" id="PTHR43030:SF1">
    <property type="entry name" value="PHOSPHOENOLPYRUVATE SYNTHASE"/>
    <property type="match status" value="1"/>
</dbReference>
<keyword evidence="16" id="KW-1185">Reference proteome</keyword>
<reference evidence="15" key="1">
    <citation type="submission" date="2021-09" db="EMBL/GenBank/DDBJ databases">
        <title>A high-quality genome of the endoparasitic fungus Hirsutella rhossiliensis with a comparison of Hirsutella genomes reveals transposable elements contributing to genome size variation.</title>
        <authorList>
            <person name="Lin R."/>
            <person name="Jiao Y."/>
            <person name="Sun X."/>
            <person name="Ling J."/>
            <person name="Xie B."/>
            <person name="Cheng X."/>
        </authorList>
    </citation>
    <scope>NUCLEOTIDE SEQUENCE</scope>
    <source>
        <strain evidence="15">HR02</strain>
    </source>
</reference>
<dbReference type="EC" id="2.7.9.2" evidence="5"/>
<evidence type="ECO:0000313" key="15">
    <source>
        <dbReference type="EMBL" id="KAH0968785.1"/>
    </source>
</evidence>
<dbReference type="InterPro" id="IPR006319">
    <property type="entry name" value="PEP_synth"/>
</dbReference>
<dbReference type="GO" id="GO:0046872">
    <property type="term" value="F:metal ion binding"/>
    <property type="evidence" value="ECO:0007669"/>
    <property type="project" value="UniProtKB-KW"/>
</dbReference>
<comment type="caution">
    <text evidence="15">The sequence shown here is derived from an EMBL/GenBank/DDBJ whole genome shotgun (WGS) entry which is preliminary data.</text>
</comment>
<dbReference type="InterPro" id="IPR013815">
    <property type="entry name" value="ATP_grasp_subdomain_1"/>
</dbReference>
<evidence type="ECO:0000256" key="5">
    <source>
        <dbReference type="ARBA" id="ARBA00011996"/>
    </source>
</evidence>
<comment type="function">
    <text evidence="2">Catalyzes the phosphorylation of pyruvate to phosphoenolpyruvate.</text>
</comment>
<comment type="similarity">
    <text evidence="4">Belongs to the PEP-utilizing enzyme family.</text>
</comment>
<evidence type="ECO:0000313" key="16">
    <source>
        <dbReference type="Proteomes" id="UP000824596"/>
    </source>
</evidence>
<dbReference type="InterPro" id="IPR002192">
    <property type="entry name" value="PPDK_AMP/ATP-bd"/>
</dbReference>
<accession>A0A9P8N8I2</accession>
<dbReference type="Pfam" id="PF01326">
    <property type="entry name" value="PPDK_N"/>
    <property type="match status" value="1"/>
</dbReference>